<protein>
    <submittedName>
        <fullName evidence="2">AAA domain-containing protein</fullName>
    </submittedName>
</protein>
<gene>
    <name evidence="2" type="ORF">B0I21_106127</name>
</gene>
<feature type="domain" description="NadR/Ttd14 AAA" evidence="1">
    <location>
        <begin position="11"/>
        <end position="129"/>
    </location>
</feature>
<proteinExistence type="predicted"/>
<keyword evidence="3" id="KW-1185">Reference proteome</keyword>
<dbReference type="SUPFAM" id="SSF52540">
    <property type="entry name" value="P-loop containing nucleoside triphosphate hydrolases"/>
    <property type="match status" value="1"/>
</dbReference>
<sequence>MSIKTIKEHFHVITGGPGVGKTTLIKSLHDCGFRIVDEDARRIIKNEMQAKGEGLPWKSKQRYAALMLQASIESFLAVVASRESNPTFFDRGLLDAICYMRMEQMPISEEVIELTKKYVYDTDVFMLPP</sequence>
<name>A0A4R7CX52_9SPHI</name>
<dbReference type="EMBL" id="SNZV01000006">
    <property type="protein sequence ID" value="TDS12271.1"/>
    <property type="molecule type" value="Genomic_DNA"/>
</dbReference>
<evidence type="ECO:0000259" key="1">
    <source>
        <dbReference type="Pfam" id="PF13521"/>
    </source>
</evidence>
<evidence type="ECO:0000313" key="3">
    <source>
        <dbReference type="Proteomes" id="UP000294752"/>
    </source>
</evidence>
<dbReference type="AlphaFoldDB" id="A0A4R7CX52"/>
<reference evidence="2 3" key="1">
    <citation type="submission" date="2019-03" db="EMBL/GenBank/DDBJ databases">
        <title>Genomic Encyclopedia of Type Strains, Phase III (KMG-III): the genomes of soil and plant-associated and newly described type strains.</title>
        <authorList>
            <person name="Whitman W."/>
        </authorList>
    </citation>
    <scope>NUCLEOTIDE SEQUENCE [LARGE SCALE GENOMIC DNA]</scope>
    <source>
        <strain evidence="2 3">CGMCC 1.12801</strain>
    </source>
</reference>
<dbReference type="RefSeq" id="WP_208292339.1">
    <property type="nucleotide sequence ID" value="NZ_SNZV01000006.1"/>
</dbReference>
<dbReference type="Pfam" id="PF13521">
    <property type="entry name" value="AAA_28"/>
    <property type="match status" value="1"/>
</dbReference>
<dbReference type="Gene3D" id="3.40.50.300">
    <property type="entry name" value="P-loop containing nucleotide triphosphate hydrolases"/>
    <property type="match status" value="1"/>
</dbReference>
<dbReference type="Proteomes" id="UP000294752">
    <property type="component" value="Unassembled WGS sequence"/>
</dbReference>
<dbReference type="InterPro" id="IPR027417">
    <property type="entry name" value="P-loop_NTPase"/>
</dbReference>
<comment type="caution">
    <text evidence="2">The sequence shown here is derived from an EMBL/GenBank/DDBJ whole genome shotgun (WGS) entry which is preliminary data.</text>
</comment>
<accession>A0A4R7CX52</accession>
<organism evidence="2 3">
    <name type="scientific">Sphingobacterium paludis</name>
    <dbReference type="NCBI Taxonomy" id="1476465"/>
    <lineage>
        <taxon>Bacteria</taxon>
        <taxon>Pseudomonadati</taxon>
        <taxon>Bacteroidota</taxon>
        <taxon>Sphingobacteriia</taxon>
        <taxon>Sphingobacteriales</taxon>
        <taxon>Sphingobacteriaceae</taxon>
        <taxon>Sphingobacterium</taxon>
    </lineage>
</organism>
<evidence type="ECO:0000313" key="2">
    <source>
        <dbReference type="EMBL" id="TDS12271.1"/>
    </source>
</evidence>
<dbReference type="InterPro" id="IPR038727">
    <property type="entry name" value="NadR/Ttd14_AAA_dom"/>
</dbReference>